<protein>
    <submittedName>
        <fullName evidence="1">Uncharacterized protein</fullName>
    </submittedName>
</protein>
<proteinExistence type="predicted"/>
<sequence length="52" mass="5664">IVASRFSSIDLSNKAYTFLTAALNRPTPSEELGIFPTSPFTTVSFTNKQLSP</sequence>
<name>A0A1T4W1W5_9GAMM</name>
<feature type="non-terminal residue" evidence="1">
    <location>
        <position position="1"/>
    </location>
</feature>
<accession>A0A1T4W1W5</accession>
<dbReference type="AlphaFoldDB" id="A0A1T4W1W5"/>
<keyword evidence="2" id="KW-1185">Reference proteome</keyword>
<dbReference type="Proteomes" id="UP000190162">
    <property type="component" value="Unassembled WGS sequence"/>
</dbReference>
<dbReference type="EMBL" id="FUXU01000142">
    <property type="protein sequence ID" value="SKA71233.1"/>
    <property type="molecule type" value="Genomic_DNA"/>
</dbReference>
<evidence type="ECO:0000313" key="2">
    <source>
        <dbReference type="Proteomes" id="UP000190162"/>
    </source>
</evidence>
<organism evidence="1 2">
    <name type="scientific">Enterovibrio nigricans DSM 22720</name>
    <dbReference type="NCBI Taxonomy" id="1121868"/>
    <lineage>
        <taxon>Bacteria</taxon>
        <taxon>Pseudomonadati</taxon>
        <taxon>Pseudomonadota</taxon>
        <taxon>Gammaproteobacteria</taxon>
        <taxon>Vibrionales</taxon>
        <taxon>Vibrionaceae</taxon>
        <taxon>Enterovibrio</taxon>
    </lineage>
</organism>
<evidence type="ECO:0000313" key="1">
    <source>
        <dbReference type="EMBL" id="SKA71233.1"/>
    </source>
</evidence>
<gene>
    <name evidence="1" type="ORF">SAMN02745132_04669</name>
</gene>
<reference evidence="2" key="1">
    <citation type="submission" date="2017-02" db="EMBL/GenBank/DDBJ databases">
        <authorList>
            <person name="Varghese N."/>
            <person name="Submissions S."/>
        </authorList>
    </citation>
    <scope>NUCLEOTIDE SEQUENCE [LARGE SCALE GENOMIC DNA]</scope>
    <source>
        <strain evidence="2">DSM 22720</strain>
    </source>
</reference>